<dbReference type="Pfam" id="PF05128">
    <property type="entry name" value="DUF697"/>
    <property type="match status" value="1"/>
</dbReference>
<keyword evidence="8" id="KW-1185">Reference proteome</keyword>
<comment type="caution">
    <text evidence="7">The sequence shown here is derived from an EMBL/GenBank/DDBJ whole genome shotgun (WGS) entry which is preliminary data.</text>
</comment>
<dbReference type="SUPFAM" id="SSF52540">
    <property type="entry name" value="P-loop containing nucleoside triphosphate hydrolases"/>
    <property type="match status" value="1"/>
</dbReference>
<evidence type="ECO:0000256" key="2">
    <source>
        <dbReference type="ARBA" id="ARBA00022692"/>
    </source>
</evidence>
<dbReference type="Pfam" id="PF01926">
    <property type="entry name" value="MMR_HSR1"/>
    <property type="match status" value="1"/>
</dbReference>
<dbReference type="Gene3D" id="3.40.50.300">
    <property type="entry name" value="P-loop containing nucleotide triphosphate hydrolases"/>
    <property type="match status" value="1"/>
</dbReference>
<keyword evidence="3" id="KW-1133">Transmembrane helix</keyword>
<keyword evidence="2" id="KW-0812">Transmembrane</keyword>
<feature type="compositionally biased region" description="Basic and acidic residues" evidence="5">
    <location>
        <begin position="1"/>
        <end position="11"/>
    </location>
</feature>
<name>A0ABS1SHQ9_9MICO</name>
<dbReference type="CDD" id="cd00882">
    <property type="entry name" value="Ras_like_GTPase"/>
    <property type="match status" value="1"/>
</dbReference>
<dbReference type="InterPro" id="IPR006073">
    <property type="entry name" value="GTP-bd"/>
</dbReference>
<reference evidence="7 8" key="1">
    <citation type="submission" date="2018-09" db="EMBL/GenBank/DDBJ databases">
        <title>Comparative genomics of Leucobacter spp.</title>
        <authorList>
            <person name="Reis A.C."/>
            <person name="Kolvenbach B.A."/>
            <person name="Corvini P.F.X."/>
            <person name="Nunes O.C."/>
        </authorList>
    </citation>
    <scope>NUCLEOTIDE SEQUENCE [LARGE SCALE GENOMIC DNA]</scope>
    <source>
        <strain evidence="7 8">TAN 31504</strain>
    </source>
</reference>
<evidence type="ECO:0000256" key="3">
    <source>
        <dbReference type="ARBA" id="ARBA00022989"/>
    </source>
</evidence>
<dbReference type="EMBL" id="QYAC01000006">
    <property type="protein sequence ID" value="MBL3680094.1"/>
    <property type="molecule type" value="Genomic_DNA"/>
</dbReference>
<protein>
    <submittedName>
        <fullName evidence="7">DUF697 domain-containing protein</fullName>
    </submittedName>
</protein>
<feature type="domain" description="G" evidence="6">
    <location>
        <begin position="44"/>
        <end position="161"/>
    </location>
</feature>
<dbReference type="InterPro" id="IPR027417">
    <property type="entry name" value="P-loop_NTPase"/>
</dbReference>
<keyword evidence="4" id="KW-0472">Membrane</keyword>
<evidence type="ECO:0000256" key="5">
    <source>
        <dbReference type="SAM" id="MobiDB-lite"/>
    </source>
</evidence>
<evidence type="ECO:0000259" key="6">
    <source>
        <dbReference type="Pfam" id="PF01926"/>
    </source>
</evidence>
<evidence type="ECO:0000256" key="4">
    <source>
        <dbReference type="ARBA" id="ARBA00023136"/>
    </source>
</evidence>
<evidence type="ECO:0000313" key="8">
    <source>
        <dbReference type="Proteomes" id="UP001645859"/>
    </source>
</evidence>
<gene>
    <name evidence="7" type="ORF">D3230_12470</name>
</gene>
<evidence type="ECO:0000256" key="1">
    <source>
        <dbReference type="ARBA" id="ARBA00004141"/>
    </source>
</evidence>
<feature type="region of interest" description="Disordered" evidence="5">
    <location>
        <begin position="1"/>
        <end position="25"/>
    </location>
</feature>
<organism evidence="7 8">
    <name type="scientific">Leucobacter chromiireducens subsp. solipictus</name>
    <dbReference type="NCBI Taxonomy" id="398235"/>
    <lineage>
        <taxon>Bacteria</taxon>
        <taxon>Bacillati</taxon>
        <taxon>Actinomycetota</taxon>
        <taxon>Actinomycetes</taxon>
        <taxon>Micrococcales</taxon>
        <taxon>Microbacteriaceae</taxon>
        <taxon>Leucobacter</taxon>
    </lineage>
</organism>
<dbReference type="InterPro" id="IPR021147">
    <property type="entry name" value="DUF697"/>
</dbReference>
<proteinExistence type="predicted"/>
<sequence length="394" mass="42099">MSRSGDRKNVRGDAGGPESGTPGYAEAFLQGSASARDAYGRFNLGIVGNTGVGKSSLVNAVFGRDHAKVGKGLPVTRGVHYYHDASLGIWDFEGFEIGSAQSPRDMLRENLATIARRPAEEQIAVVWYCVSAQADRLTEHDLTMIRELDASGLPVILVLTKVAWTRNPVTGKHRAPRDVEEFRDWCENPVDADGVPVDLPVQRVLLTAAQGKDGKGVGFGLSELVAETLSLAPDNEKDAFRVAQRLSLPMKRQMARPVILTASAASATAAAAPIPFADAAVLAPIQMTMMGRISVIYDLELATMLSASTLAQLGTQITGRALARSFIKLIPAAGNVINGSIAFALTAATGEAWVRLCEALHTGKIDQSELGQVWRDFSPTVVNVVANLVKERGR</sequence>
<dbReference type="Proteomes" id="UP001645859">
    <property type="component" value="Unassembled WGS sequence"/>
</dbReference>
<evidence type="ECO:0000313" key="7">
    <source>
        <dbReference type="EMBL" id="MBL3680094.1"/>
    </source>
</evidence>
<comment type="subcellular location">
    <subcellularLocation>
        <location evidence="1">Membrane</location>
        <topology evidence="1">Multi-pass membrane protein</topology>
    </subcellularLocation>
</comment>
<accession>A0ABS1SHQ9</accession>